<evidence type="ECO:0000313" key="1">
    <source>
        <dbReference type="EMBL" id="MUL35644.1"/>
    </source>
</evidence>
<dbReference type="Pfam" id="PF08852">
    <property type="entry name" value="DUF1822"/>
    <property type="match status" value="1"/>
</dbReference>
<dbReference type="RefSeq" id="WP_105221159.1">
    <property type="nucleotide sequence ID" value="NZ_CAWNSU010000082.1"/>
</dbReference>
<accession>A0A6N8FSC0</accession>
<evidence type="ECO:0000313" key="2">
    <source>
        <dbReference type="Proteomes" id="UP000441797"/>
    </source>
</evidence>
<dbReference type="EMBL" id="NAPY01000004">
    <property type="protein sequence ID" value="MUL35644.1"/>
    <property type="molecule type" value="Genomic_DNA"/>
</dbReference>
<name>A0A6N8FSC0_9CHRO</name>
<dbReference type="OrthoDB" id="512705at2"/>
<comment type="caution">
    <text evidence="1">The sequence shown here is derived from an EMBL/GenBank/DDBJ whole genome shotgun (WGS) entry which is preliminary data.</text>
</comment>
<keyword evidence="2" id="KW-1185">Reference proteome</keyword>
<organism evidence="1 2">
    <name type="scientific">Gloeocapsopsis dulcis AAB1 = 1H9</name>
    <dbReference type="NCBI Taxonomy" id="1433147"/>
    <lineage>
        <taxon>Bacteria</taxon>
        <taxon>Bacillati</taxon>
        <taxon>Cyanobacteriota</taxon>
        <taxon>Cyanophyceae</taxon>
        <taxon>Oscillatoriophycideae</taxon>
        <taxon>Chroococcales</taxon>
        <taxon>Chroococcaceae</taxon>
        <taxon>Gloeocapsopsis</taxon>
        <taxon>Gloeocapsopsis dulcis</taxon>
    </lineage>
</organism>
<dbReference type="Proteomes" id="UP000441797">
    <property type="component" value="Unassembled WGS sequence"/>
</dbReference>
<dbReference type="InterPro" id="IPR014951">
    <property type="entry name" value="DUF1822"/>
</dbReference>
<reference evidence="1 2" key="1">
    <citation type="journal article" date="2019" name="Front. Microbiol.">
        <title>Genomic Features for Desiccation Tolerance and Sugar Biosynthesis in the Extremophile Gloeocapsopsis sp. UTEX B3054.</title>
        <authorList>
            <person name="Urrejola C."/>
            <person name="Alcorta J."/>
            <person name="Salas L."/>
            <person name="Vasquez M."/>
            <person name="Polz M.F."/>
            <person name="Vicuna R."/>
            <person name="Diez B."/>
        </authorList>
    </citation>
    <scope>NUCLEOTIDE SEQUENCE [LARGE SCALE GENOMIC DNA]</scope>
    <source>
        <strain evidence="1 2">1H9</strain>
    </source>
</reference>
<gene>
    <name evidence="1" type="ORF">BWI75_04585</name>
</gene>
<protein>
    <recommendedName>
        <fullName evidence="3">DUF1822 domain-containing protein</fullName>
    </recommendedName>
</protein>
<sequence>MTENTKQIQGFALPLPITQVAQETAQEFTNEVQGFPDKVEKIKFNTLAVCIVDNYLQMMGINTNITAGDSWNPVLRLCADIADLEVTGVGRLECRWVRLPSVQCDIPPEVWEDRIGYVVVQFEETLREATLLGFTPKAIAQLPINALQPPEDLLAHLNELKLAAENRQLVVQLSQWFNRVFETGWQGIETILGPARTNLVFSFRRSDPLVRETNKSREERVQRAKLIDLGMQLAGHAVALIVELRSVSDQKMDILLQVHPTGSQIYLPPQLQLTVLDASEAVFLEAQARKADNYIQLQFSGNPGEKFSVRVALGSDSMIENFMI</sequence>
<proteinExistence type="predicted"/>
<dbReference type="AlphaFoldDB" id="A0A6N8FSC0"/>
<evidence type="ECO:0008006" key="3">
    <source>
        <dbReference type="Google" id="ProtNLM"/>
    </source>
</evidence>